<dbReference type="AlphaFoldDB" id="A0A6C0LC68"/>
<organism evidence="1">
    <name type="scientific">viral metagenome</name>
    <dbReference type="NCBI Taxonomy" id="1070528"/>
    <lineage>
        <taxon>unclassified sequences</taxon>
        <taxon>metagenomes</taxon>
        <taxon>organismal metagenomes</taxon>
    </lineage>
</organism>
<reference evidence="1" key="1">
    <citation type="journal article" date="2020" name="Nature">
        <title>Giant virus diversity and host interactions through global metagenomics.</title>
        <authorList>
            <person name="Schulz F."/>
            <person name="Roux S."/>
            <person name="Paez-Espino D."/>
            <person name="Jungbluth S."/>
            <person name="Walsh D.A."/>
            <person name="Denef V.J."/>
            <person name="McMahon K.D."/>
            <person name="Konstantinidis K.T."/>
            <person name="Eloe-Fadrosh E.A."/>
            <person name="Kyrpides N.C."/>
            <person name="Woyke T."/>
        </authorList>
    </citation>
    <scope>NUCLEOTIDE SEQUENCE</scope>
    <source>
        <strain evidence="1">GVMAG-M-3300027763-16</strain>
    </source>
</reference>
<name>A0A6C0LC68_9ZZZZ</name>
<proteinExistence type="predicted"/>
<dbReference type="EMBL" id="MN740453">
    <property type="protein sequence ID" value="QHU27288.1"/>
    <property type="molecule type" value="Genomic_DNA"/>
</dbReference>
<accession>A0A6C0LC68</accession>
<protein>
    <submittedName>
        <fullName evidence="1">Uncharacterized protein</fullName>
    </submittedName>
</protein>
<sequence length="29" mass="3553">MYIYIIYFLYLSVKNDKPTIAKETCDYDE</sequence>
<evidence type="ECO:0000313" key="1">
    <source>
        <dbReference type="EMBL" id="QHU27288.1"/>
    </source>
</evidence>